<protein>
    <recommendedName>
        <fullName evidence="4">DUF2214 family protein</fullName>
    </recommendedName>
</protein>
<evidence type="ECO:0000313" key="2">
    <source>
        <dbReference type="EMBL" id="MCE2596546.1"/>
    </source>
</evidence>
<feature type="transmembrane region" description="Helical" evidence="1">
    <location>
        <begin position="156"/>
        <end position="175"/>
    </location>
</feature>
<proteinExistence type="predicted"/>
<keyword evidence="1" id="KW-0472">Membrane</keyword>
<accession>A0ABS8WFV4</accession>
<keyword evidence="3" id="KW-1185">Reference proteome</keyword>
<comment type="caution">
    <text evidence="2">The sequence shown here is derived from an EMBL/GenBank/DDBJ whole genome shotgun (WGS) entry which is preliminary data.</text>
</comment>
<evidence type="ECO:0000256" key="1">
    <source>
        <dbReference type="SAM" id="Phobius"/>
    </source>
</evidence>
<organism evidence="2 3">
    <name type="scientific">Motilimonas cestriensis</name>
    <dbReference type="NCBI Taxonomy" id="2742685"/>
    <lineage>
        <taxon>Bacteria</taxon>
        <taxon>Pseudomonadati</taxon>
        <taxon>Pseudomonadota</taxon>
        <taxon>Gammaproteobacteria</taxon>
        <taxon>Alteromonadales</taxon>
        <taxon>Alteromonadales genera incertae sedis</taxon>
        <taxon>Motilimonas</taxon>
    </lineage>
</organism>
<feature type="transmembrane region" description="Helical" evidence="1">
    <location>
        <begin position="48"/>
        <end position="68"/>
    </location>
</feature>
<dbReference type="RefSeq" id="WP_233054185.1">
    <property type="nucleotide sequence ID" value="NZ_JAIMJA010000021.1"/>
</dbReference>
<keyword evidence="1" id="KW-1133">Transmembrane helix</keyword>
<gene>
    <name evidence="2" type="ORF">K6Y31_17260</name>
</gene>
<feature type="transmembrane region" description="Helical" evidence="1">
    <location>
        <begin position="122"/>
        <end position="144"/>
    </location>
</feature>
<feature type="transmembrane region" description="Helical" evidence="1">
    <location>
        <begin position="80"/>
        <end position="98"/>
    </location>
</feature>
<evidence type="ECO:0000313" key="3">
    <source>
        <dbReference type="Proteomes" id="UP001201273"/>
    </source>
</evidence>
<evidence type="ECO:0008006" key="4">
    <source>
        <dbReference type="Google" id="ProtNLM"/>
    </source>
</evidence>
<sequence length="194" mass="21631">MKIVLLYAHILSLAAAIGAMIMTELLISRRFRNFSYDLFEVIQLAHRTINWSLAVLWLSGIGFLLQGYSEDPAYIMNQKVWVKVLVVALVTLNGYFISRRVLPNIRGLCEGNLLAKSVEQALLFRVSISISLAGWLIAVFFGLAKFLSYQANFFELLGGYLGLTAIFFCGSFCLPNSPLTHVSAKSDEGELLKN</sequence>
<dbReference type="EMBL" id="JAIMJA010000021">
    <property type="protein sequence ID" value="MCE2596546.1"/>
    <property type="molecule type" value="Genomic_DNA"/>
</dbReference>
<feature type="transmembrane region" description="Helical" evidence="1">
    <location>
        <begin position="6"/>
        <end position="27"/>
    </location>
</feature>
<name>A0ABS8WFV4_9GAMM</name>
<keyword evidence="1" id="KW-0812">Transmembrane</keyword>
<dbReference type="Proteomes" id="UP001201273">
    <property type="component" value="Unassembled WGS sequence"/>
</dbReference>
<reference evidence="2 3" key="1">
    <citation type="journal article" date="2022" name="Environ. Microbiol. Rep.">
        <title>Eco-phylogenetic analyses reveal divergent evolution of vitamin B12 metabolism in the marine bacterial family 'Psychromonadaceae'.</title>
        <authorList>
            <person name="Jin X."/>
            <person name="Yang Y."/>
            <person name="Cao H."/>
            <person name="Gao B."/>
            <person name="Zhao Z."/>
        </authorList>
    </citation>
    <scope>NUCLEOTIDE SEQUENCE [LARGE SCALE GENOMIC DNA]</scope>
    <source>
        <strain evidence="2 3">MKS20</strain>
    </source>
</reference>